<dbReference type="GO" id="GO:0008270">
    <property type="term" value="F:zinc ion binding"/>
    <property type="evidence" value="ECO:0007669"/>
    <property type="project" value="UniProtKB-KW"/>
</dbReference>
<proteinExistence type="evidence at transcript level"/>
<feature type="compositionally biased region" description="Acidic residues" evidence="13">
    <location>
        <begin position="117"/>
        <end position="127"/>
    </location>
</feature>
<dbReference type="AlphaFoldDB" id="U5EU63"/>
<evidence type="ECO:0000256" key="3">
    <source>
        <dbReference type="ARBA" id="ARBA00022679"/>
    </source>
</evidence>
<dbReference type="InterPro" id="IPR022776">
    <property type="entry name" value="TRM13/UPF0224_CHHC_Znf_dom"/>
</dbReference>
<dbReference type="InterPro" id="IPR039044">
    <property type="entry name" value="Trm13"/>
</dbReference>
<dbReference type="InterPro" id="IPR007871">
    <property type="entry name" value="Methyltransferase_TRM13"/>
</dbReference>
<evidence type="ECO:0000256" key="9">
    <source>
        <dbReference type="ARBA" id="ARBA00048165"/>
    </source>
</evidence>
<dbReference type="PROSITE" id="PS51800">
    <property type="entry name" value="ZF_CHHC_U11_48K"/>
    <property type="match status" value="1"/>
</dbReference>
<dbReference type="EMBL" id="GANO01001629">
    <property type="protein sequence ID" value="JAB58242.1"/>
    <property type="molecule type" value="mRNA"/>
</dbReference>
<keyword evidence="7 12" id="KW-0863">Zinc-finger</keyword>
<accession>U5EU63</accession>
<dbReference type="Pfam" id="PF11722">
    <property type="entry name" value="zf-TRM13_CCCH"/>
    <property type="match status" value="1"/>
</dbReference>
<keyword evidence="5 12" id="KW-0819">tRNA processing</keyword>
<keyword evidence="3 12" id="KW-0808">Transferase</keyword>
<evidence type="ECO:0000256" key="2">
    <source>
        <dbReference type="ARBA" id="ARBA00022603"/>
    </source>
</evidence>
<evidence type="ECO:0000256" key="10">
    <source>
        <dbReference type="ARBA" id="ARBA00048635"/>
    </source>
</evidence>
<dbReference type="Pfam" id="PF05253">
    <property type="entry name" value="zf-U11-48K"/>
    <property type="match status" value="1"/>
</dbReference>
<evidence type="ECO:0000256" key="6">
    <source>
        <dbReference type="ARBA" id="ARBA00022723"/>
    </source>
</evidence>
<dbReference type="PANTHER" id="PTHR12998:SF0">
    <property type="entry name" value="TRNA:M(4)X MODIFICATION ENZYME TRM13 HOMOLOG"/>
    <property type="match status" value="1"/>
</dbReference>
<evidence type="ECO:0000259" key="14">
    <source>
        <dbReference type="PROSITE" id="PS51800"/>
    </source>
</evidence>
<keyword evidence="2 12" id="KW-0489">Methyltransferase</keyword>
<keyword evidence="4 12" id="KW-0949">S-adenosyl-L-methionine</keyword>
<evidence type="ECO:0000256" key="13">
    <source>
        <dbReference type="SAM" id="MobiDB-lite"/>
    </source>
</evidence>
<dbReference type="GO" id="GO:0030488">
    <property type="term" value="P:tRNA methylation"/>
    <property type="evidence" value="ECO:0007669"/>
    <property type="project" value="InterPro"/>
</dbReference>
<dbReference type="GO" id="GO:0106050">
    <property type="term" value="F:tRNA 2'-O-methyltransferase activity"/>
    <property type="evidence" value="ECO:0007669"/>
    <property type="project" value="UniProtKB-UniRule"/>
</dbReference>
<evidence type="ECO:0000256" key="8">
    <source>
        <dbReference type="ARBA" id="ARBA00022833"/>
    </source>
</evidence>
<organism evidence="15">
    <name type="scientific">Corethrella appendiculata</name>
    <dbReference type="NCBI Taxonomy" id="1370023"/>
    <lineage>
        <taxon>Eukaryota</taxon>
        <taxon>Metazoa</taxon>
        <taxon>Ecdysozoa</taxon>
        <taxon>Arthropoda</taxon>
        <taxon>Hexapoda</taxon>
        <taxon>Insecta</taxon>
        <taxon>Pterygota</taxon>
        <taxon>Neoptera</taxon>
        <taxon>Endopterygota</taxon>
        <taxon>Diptera</taxon>
        <taxon>Nematocera</taxon>
        <taxon>Culicoidea</taxon>
        <taxon>Chaoboridae</taxon>
        <taxon>Corethrella</taxon>
    </lineage>
</organism>
<evidence type="ECO:0000256" key="5">
    <source>
        <dbReference type="ARBA" id="ARBA00022694"/>
    </source>
</evidence>
<evidence type="ECO:0000313" key="15">
    <source>
        <dbReference type="EMBL" id="JAB58242.1"/>
    </source>
</evidence>
<dbReference type="InterPro" id="IPR021721">
    <property type="entry name" value="Znf_CCCH-type_TRM13"/>
</dbReference>
<comment type="catalytic activity">
    <reaction evidence="11 12">
        <text>adenosine(4) in tRNA(His) + S-adenosyl-L-methionine = 2'-O-methyladenosine(4) in tRNA(His) + S-adenosyl-L-homocysteine + H(+)</text>
        <dbReference type="Rhea" id="RHEA:43196"/>
        <dbReference type="Rhea" id="RHEA-COMP:10401"/>
        <dbReference type="Rhea" id="RHEA-COMP:10402"/>
        <dbReference type="ChEBI" id="CHEBI:15378"/>
        <dbReference type="ChEBI" id="CHEBI:57856"/>
        <dbReference type="ChEBI" id="CHEBI:59789"/>
        <dbReference type="ChEBI" id="CHEBI:74411"/>
        <dbReference type="ChEBI" id="CHEBI:74477"/>
        <dbReference type="EC" id="2.1.1.225"/>
    </reaction>
</comment>
<evidence type="ECO:0000256" key="11">
    <source>
        <dbReference type="ARBA" id="ARBA00049393"/>
    </source>
</evidence>
<evidence type="ECO:0000256" key="12">
    <source>
        <dbReference type="RuleBase" id="RU367103"/>
    </source>
</evidence>
<evidence type="ECO:0000256" key="1">
    <source>
        <dbReference type="ARBA" id="ARBA00005265"/>
    </source>
</evidence>
<name>U5EU63_9DIPT</name>
<dbReference type="PANTHER" id="PTHR12998">
    <property type="entry name" value="TRNA:M(4)X MODIFICATION ENZYME TRM13 HOMOLOG"/>
    <property type="match status" value="1"/>
</dbReference>
<evidence type="ECO:0000256" key="7">
    <source>
        <dbReference type="ARBA" id="ARBA00022771"/>
    </source>
</evidence>
<keyword evidence="6 12" id="KW-0479">Metal-binding</keyword>
<feature type="domain" description="CHHC U11-48K-type" evidence="14">
    <location>
        <begin position="73"/>
        <end position="100"/>
    </location>
</feature>
<dbReference type="EC" id="2.1.1.225" evidence="12"/>
<reference evidence="15" key="1">
    <citation type="journal article" date="2014" name="Insect Biochem. Mol. Biol.">
        <title>An insight into the sialome of the frog biting fly, Corethrella appendiculata.</title>
        <authorList>
            <person name="Ribeiro J.M.C."/>
            <person name="Chagas A.C."/>
            <person name="Pham V.M."/>
            <person name="Lounibos L.P."/>
            <person name="Calvo E."/>
        </authorList>
    </citation>
    <scope>NUCLEOTIDE SEQUENCE</scope>
    <source>
        <tissue evidence="15">Salivary glands</tissue>
    </source>
</reference>
<comment type="similarity">
    <text evidence="1 12">Belongs to the methyltransferase TRM13 family.</text>
</comment>
<keyword evidence="8 12" id="KW-0862">Zinc</keyword>
<evidence type="ECO:0000256" key="4">
    <source>
        <dbReference type="ARBA" id="ARBA00022691"/>
    </source>
</evidence>
<protein>
    <recommendedName>
        <fullName evidence="12">tRNA:m(4)X modification enzyme TRM13</fullName>
        <ecNumber evidence="12">2.1.1.225</ecNumber>
    </recommendedName>
</protein>
<comment type="function">
    <text evidence="12">tRNA methylase which 2'-O-methylates cytidine(4) in tRNA(Pro) and tRNA(Gly)(GCC), and adenosine(4) in tRNA(His).</text>
</comment>
<comment type="catalytic activity">
    <reaction evidence="10 12">
        <text>cytidine(4) in tRNA(Gly)(GCC) + S-adenosyl-L-methionine = 2'-O-methylcytidine(4) in tRNA(Gly)(GCC) + S-adenosyl-L-homocysteine + H(+)</text>
        <dbReference type="Rhea" id="RHEA:43192"/>
        <dbReference type="Rhea" id="RHEA-COMP:10399"/>
        <dbReference type="Rhea" id="RHEA-COMP:10400"/>
        <dbReference type="ChEBI" id="CHEBI:15378"/>
        <dbReference type="ChEBI" id="CHEBI:57856"/>
        <dbReference type="ChEBI" id="CHEBI:59789"/>
        <dbReference type="ChEBI" id="CHEBI:74495"/>
        <dbReference type="ChEBI" id="CHEBI:82748"/>
        <dbReference type="EC" id="2.1.1.225"/>
    </reaction>
</comment>
<sequence length="456" mass="52397">MSNEFQPEVKKLKTTDEDIVKPAEEKRCKFFVQRKKRFCKITVGKTKEYCGEHEVILMKTNPENDSQELLTDRIPCPYDPKHSVYQKKLTKHLRICNSRPKDKPKYISTGLNARSSDDDDDCQDTEENSPTKLSEIDVDIVEGLILKIENLYKEFVEGTLEELILENEILREECKNPIYGAPTLKHLLQTSSILGYLKHFNLLDNDTSYVEFGAGRGIISYWLGKTLLRENYSNNQVLLIDKASHRHKKDNRIGEINMVQRIRADISDLVLLKLDKIDEFKKIICVSKHLCGAATDLTLRCVVNSNKEVPKIEGCLIALCCHHRCTWKTFVGKKFFQKNGFDKNSFEIVTKMVGWAICGDGMSREKRSEVATTGEIVTGHHRIPKERRMSIGIKCKRIIDYARLQYLKENGFQVSLKYYVKSDITLENVCLVAELVKCKTQVAIKQTFSNVISDLT</sequence>
<comment type="catalytic activity">
    <reaction evidence="9 12">
        <text>cytidine(4) in tRNA(Pro) + S-adenosyl-L-methionine = 2'-O-methylcytidine(4) in tRNA(Pro) + S-adenosyl-L-homocysteine + H(+)</text>
        <dbReference type="Rhea" id="RHEA:32767"/>
        <dbReference type="Rhea" id="RHEA-COMP:10397"/>
        <dbReference type="Rhea" id="RHEA-COMP:10398"/>
        <dbReference type="ChEBI" id="CHEBI:15378"/>
        <dbReference type="ChEBI" id="CHEBI:57856"/>
        <dbReference type="ChEBI" id="CHEBI:59789"/>
        <dbReference type="ChEBI" id="CHEBI:74495"/>
        <dbReference type="ChEBI" id="CHEBI:82748"/>
        <dbReference type="EC" id="2.1.1.225"/>
    </reaction>
</comment>
<dbReference type="Pfam" id="PF05206">
    <property type="entry name" value="TRM13"/>
    <property type="match status" value="1"/>
</dbReference>
<feature type="region of interest" description="Disordered" evidence="13">
    <location>
        <begin position="100"/>
        <end position="130"/>
    </location>
</feature>